<name>A0ABU6JAR0_9BURK</name>
<evidence type="ECO:0000313" key="2">
    <source>
        <dbReference type="EMBL" id="MEC4720737.1"/>
    </source>
</evidence>
<comment type="caution">
    <text evidence="2">The sequence shown here is derived from an EMBL/GenBank/DDBJ whole genome shotgun (WGS) entry which is preliminary data.</text>
</comment>
<gene>
    <name evidence="2" type="ORF">RY831_16355</name>
</gene>
<reference evidence="2 3" key="1">
    <citation type="submission" date="2023-10" db="EMBL/GenBank/DDBJ databases">
        <title>Noviherbaspirillum sp. CPCC 100848 genome assembly.</title>
        <authorList>
            <person name="Li X.Y."/>
            <person name="Fang X.M."/>
        </authorList>
    </citation>
    <scope>NUCLEOTIDE SEQUENCE [LARGE SCALE GENOMIC DNA]</scope>
    <source>
        <strain evidence="2 3">CPCC 100848</strain>
    </source>
</reference>
<protein>
    <submittedName>
        <fullName evidence="2">Uncharacterized protein</fullName>
    </submittedName>
</protein>
<dbReference type="Proteomes" id="UP001352263">
    <property type="component" value="Unassembled WGS sequence"/>
</dbReference>
<dbReference type="RefSeq" id="WP_326507453.1">
    <property type="nucleotide sequence ID" value="NZ_JAWIIV010000013.1"/>
</dbReference>
<accession>A0ABU6JAR0</accession>
<proteinExistence type="predicted"/>
<dbReference type="EMBL" id="JAWIIV010000013">
    <property type="protein sequence ID" value="MEC4720737.1"/>
    <property type="molecule type" value="Genomic_DNA"/>
</dbReference>
<evidence type="ECO:0000313" key="3">
    <source>
        <dbReference type="Proteomes" id="UP001352263"/>
    </source>
</evidence>
<feature type="coiled-coil region" evidence="1">
    <location>
        <begin position="54"/>
        <end position="81"/>
    </location>
</feature>
<organism evidence="2 3">
    <name type="scientific">Noviherbaspirillum album</name>
    <dbReference type="NCBI Taxonomy" id="3080276"/>
    <lineage>
        <taxon>Bacteria</taxon>
        <taxon>Pseudomonadati</taxon>
        <taxon>Pseudomonadota</taxon>
        <taxon>Betaproteobacteria</taxon>
        <taxon>Burkholderiales</taxon>
        <taxon>Oxalobacteraceae</taxon>
        <taxon>Noviherbaspirillum</taxon>
    </lineage>
</organism>
<evidence type="ECO:0000256" key="1">
    <source>
        <dbReference type="SAM" id="Coils"/>
    </source>
</evidence>
<keyword evidence="1" id="KW-0175">Coiled coil</keyword>
<keyword evidence="3" id="KW-1185">Reference proteome</keyword>
<sequence>MSDSTQMNTEELIKKADELVRNVRSQLESGEEFFRQQGLDPQKVRSVLESQMTSKDKEEAAALARADMAAVEQEVAEEMARARFAKGGAAPSVKRPRTIV</sequence>